<sequence>MLAVTVTVAAAVLAALALGVYLSWRATRLHRLHVRVDIARAALEEALRRRGAAVLDLVAARVRAADDPRGGDHGQVPAPVEELMAAATAALAAGGDGRRHGGPSDEAAGRQARRELAESRLSRALRAAVEPGNGPVGAVAGASSEEVRERLAAVAAAGRSVQLARTFYNDAVSDTRRARRSRPVRLFRLAGTAPLPDYFDIDDRAPRTPSSMVEPDTL</sequence>
<name>A0A7Z0EKM7_9ACTN</name>
<proteinExistence type="predicted"/>
<dbReference type="Gene3D" id="1.20.1440.20">
    <property type="entry name" value="LemA-like domain"/>
    <property type="match status" value="1"/>
</dbReference>
<gene>
    <name evidence="2" type="ORF">HNR10_001262</name>
</gene>
<dbReference type="Proteomes" id="UP000572051">
    <property type="component" value="Unassembled WGS sequence"/>
</dbReference>
<evidence type="ECO:0008006" key="4">
    <source>
        <dbReference type="Google" id="ProtNLM"/>
    </source>
</evidence>
<organism evidence="2 3">
    <name type="scientific">Nocardiopsis aegyptia</name>
    <dbReference type="NCBI Taxonomy" id="220378"/>
    <lineage>
        <taxon>Bacteria</taxon>
        <taxon>Bacillati</taxon>
        <taxon>Actinomycetota</taxon>
        <taxon>Actinomycetes</taxon>
        <taxon>Streptosporangiales</taxon>
        <taxon>Nocardiopsidaceae</taxon>
        <taxon>Nocardiopsis</taxon>
    </lineage>
</organism>
<reference evidence="2 3" key="1">
    <citation type="submission" date="2020-07" db="EMBL/GenBank/DDBJ databases">
        <title>Sequencing the genomes of 1000 actinobacteria strains.</title>
        <authorList>
            <person name="Klenk H.-P."/>
        </authorList>
    </citation>
    <scope>NUCLEOTIDE SEQUENCE [LARGE SCALE GENOMIC DNA]</scope>
    <source>
        <strain evidence="2 3">DSM 44442</strain>
    </source>
</reference>
<dbReference type="InterPro" id="IPR023353">
    <property type="entry name" value="LemA-like_dom_sf"/>
</dbReference>
<protein>
    <recommendedName>
        <fullName evidence="4">NUDIX hydrolase</fullName>
    </recommendedName>
</protein>
<evidence type="ECO:0000313" key="3">
    <source>
        <dbReference type="Proteomes" id="UP000572051"/>
    </source>
</evidence>
<evidence type="ECO:0000313" key="2">
    <source>
        <dbReference type="EMBL" id="NYJ33381.1"/>
    </source>
</evidence>
<dbReference type="EMBL" id="JACCFS010000001">
    <property type="protein sequence ID" value="NYJ33381.1"/>
    <property type="molecule type" value="Genomic_DNA"/>
</dbReference>
<feature type="region of interest" description="Disordered" evidence="1">
    <location>
        <begin position="92"/>
        <end position="114"/>
    </location>
</feature>
<dbReference type="RefSeq" id="WP_312889134.1">
    <property type="nucleotide sequence ID" value="NZ_JACCFS010000001.1"/>
</dbReference>
<evidence type="ECO:0000256" key="1">
    <source>
        <dbReference type="SAM" id="MobiDB-lite"/>
    </source>
</evidence>
<accession>A0A7Z0EKM7</accession>
<dbReference type="AlphaFoldDB" id="A0A7Z0EKM7"/>
<comment type="caution">
    <text evidence="2">The sequence shown here is derived from an EMBL/GenBank/DDBJ whole genome shotgun (WGS) entry which is preliminary data.</text>
</comment>
<keyword evidence="3" id="KW-1185">Reference proteome</keyword>